<feature type="active site" description="Proton donor" evidence="3">
    <location>
        <position position="157"/>
    </location>
</feature>
<comment type="caution">
    <text evidence="7">The sequence shown here is derived from an EMBL/GenBank/DDBJ whole genome shotgun (WGS) entry which is preliminary data.</text>
</comment>
<dbReference type="GO" id="GO:0046872">
    <property type="term" value="F:metal ion binding"/>
    <property type="evidence" value="ECO:0007669"/>
    <property type="project" value="UniProtKB-KW"/>
</dbReference>
<dbReference type="Gene3D" id="3.40.50.1950">
    <property type="entry name" value="Flavin prenyltransferase-like"/>
    <property type="match status" value="1"/>
</dbReference>
<comment type="cofactor">
    <cofactor evidence="3">
        <name>Mg(2+)</name>
        <dbReference type="ChEBI" id="CHEBI:18420"/>
    </cofactor>
</comment>
<dbReference type="Proteomes" id="UP000239720">
    <property type="component" value="Unassembled WGS sequence"/>
</dbReference>
<evidence type="ECO:0000313" key="8">
    <source>
        <dbReference type="Proteomes" id="UP000239720"/>
    </source>
</evidence>
<dbReference type="GO" id="GO:0010181">
    <property type="term" value="F:FMN binding"/>
    <property type="evidence" value="ECO:0007669"/>
    <property type="project" value="UniProtKB-UniRule"/>
</dbReference>
<evidence type="ECO:0000256" key="4">
    <source>
        <dbReference type="RuleBase" id="RU364078"/>
    </source>
</evidence>
<evidence type="ECO:0000256" key="2">
    <source>
        <dbReference type="ARBA" id="ARBA00023239"/>
    </source>
</evidence>
<feature type="region of interest" description="Phosphopantothenoylcysteine decarboxylase" evidence="3">
    <location>
        <begin position="1"/>
        <end position="202"/>
    </location>
</feature>
<dbReference type="Pfam" id="PF02441">
    <property type="entry name" value="Flavoprotein"/>
    <property type="match status" value="1"/>
</dbReference>
<comment type="pathway">
    <text evidence="3 4">Cofactor biosynthesis; coenzyme A biosynthesis; CoA from (R)-pantothenate: step 3/5.</text>
</comment>
<dbReference type="OrthoDB" id="9802554at2"/>
<comment type="similarity">
    <text evidence="3 4">In the N-terminal section; belongs to the HFCD (homo-oligomeric flavin containing Cys decarboxylase) superfamily.</text>
</comment>
<dbReference type="EMBL" id="NEMB01000003">
    <property type="protein sequence ID" value="PQQ68019.1"/>
    <property type="molecule type" value="Genomic_DNA"/>
</dbReference>
<dbReference type="InterPro" id="IPR005252">
    <property type="entry name" value="CoaBC"/>
</dbReference>
<comment type="caution">
    <text evidence="3">Lacks conserved residue(s) required for the propagation of feature annotation.</text>
</comment>
<proteinExistence type="inferred from homology"/>
<dbReference type="PANTHER" id="PTHR14359:SF6">
    <property type="entry name" value="PHOSPHOPANTOTHENOYLCYSTEINE DECARBOXYLASE"/>
    <property type="match status" value="1"/>
</dbReference>
<evidence type="ECO:0000256" key="3">
    <source>
        <dbReference type="HAMAP-Rule" id="MF_02225"/>
    </source>
</evidence>
<keyword evidence="3 4" id="KW-0285">Flavoprotein</keyword>
<keyword evidence="2 3" id="KW-0456">Lyase</keyword>
<feature type="binding site" evidence="3">
    <location>
        <position position="335"/>
    </location>
    <ligand>
        <name>CTP</name>
        <dbReference type="ChEBI" id="CHEBI:37563"/>
    </ligand>
</feature>
<dbReference type="GO" id="GO:0015937">
    <property type="term" value="P:coenzyme A biosynthetic process"/>
    <property type="evidence" value="ECO:0007669"/>
    <property type="project" value="UniProtKB-UniRule"/>
</dbReference>
<dbReference type="SUPFAM" id="SSF102645">
    <property type="entry name" value="CoaB-like"/>
    <property type="match status" value="1"/>
</dbReference>
<evidence type="ECO:0000256" key="1">
    <source>
        <dbReference type="ARBA" id="ARBA00022793"/>
    </source>
</evidence>
<keyword evidence="3" id="KW-0511">Multifunctional enzyme</keyword>
<dbReference type="Gene3D" id="3.40.50.10300">
    <property type="entry name" value="CoaB-like"/>
    <property type="match status" value="1"/>
</dbReference>
<dbReference type="EC" id="6.3.2.5" evidence="3"/>
<dbReference type="InterPro" id="IPR035929">
    <property type="entry name" value="CoaB-like_sf"/>
</dbReference>
<evidence type="ECO:0000259" key="5">
    <source>
        <dbReference type="Pfam" id="PF02441"/>
    </source>
</evidence>
<dbReference type="NCBIfam" id="TIGR00521">
    <property type="entry name" value="coaBC_dfp"/>
    <property type="match status" value="1"/>
</dbReference>
<evidence type="ECO:0000259" key="6">
    <source>
        <dbReference type="Pfam" id="PF04127"/>
    </source>
</evidence>
<evidence type="ECO:0000313" key="7">
    <source>
        <dbReference type="EMBL" id="PQQ68019.1"/>
    </source>
</evidence>
<keyword evidence="3 4" id="KW-0288">FMN</keyword>
<name>A0A2S8RE04_9FIRM</name>
<organism evidence="7 8">
    <name type="scientific">Acetivibrio saccincola</name>
    <dbReference type="NCBI Taxonomy" id="1677857"/>
    <lineage>
        <taxon>Bacteria</taxon>
        <taxon>Bacillati</taxon>
        <taxon>Bacillota</taxon>
        <taxon>Clostridia</taxon>
        <taxon>Eubacteriales</taxon>
        <taxon>Oscillospiraceae</taxon>
        <taxon>Acetivibrio</taxon>
    </lineage>
</organism>
<keyword evidence="3" id="KW-0460">Magnesium</keyword>
<dbReference type="UniPathway" id="UPA00241">
    <property type="reaction ID" value="UER00353"/>
</dbReference>
<sequence length="414" mass="45198">MLKGKTAVVGVCGGIAAYKAVEVVSRLKKLGLDVNVIMTKNAAEFVDSLTFRSISNNPVTIGMFDEPQYWDIGHISLANKADFIVVVPATANIIGKVAGGIADDMLSTTIMATRAPVIFVPAMNHNMYENPIVQSNIEKLKNLGYVFMEPASGLMACGTKGKGRLPEPSDIVKFIVDFFESENAGINELKNTNVKKDLKDLSILVTAGPTREAIDPVRYITNRSSGKMGYAIAECALKRGAKVKIVSGPVNIPVPSGAEVENVISAREMYQKVMESYKDYDVLVMVAAVADYRCEEISQKKIKKSQEEMTIKLVKNPDIAKELGKVKDNRILVGFSAETENVEKNALEKLQSKNMDMIVANDVTQEGAGFSTDTNIVKIIKGKEYIKSFPIMDKTKVADVILDEILLIRSTKGC</sequence>
<feature type="region of interest" description="Phosphopantothenate--cysteine ligase" evidence="3">
    <location>
        <begin position="203"/>
        <end position="414"/>
    </location>
</feature>
<gene>
    <name evidence="3" type="primary">coaBC</name>
    <name evidence="7" type="ORF">B9R14_15435</name>
</gene>
<dbReference type="PANTHER" id="PTHR14359">
    <property type="entry name" value="HOMO-OLIGOMERIC FLAVIN CONTAINING CYS DECARBOXYLASE FAMILY"/>
    <property type="match status" value="1"/>
</dbReference>
<dbReference type="Pfam" id="PF04127">
    <property type="entry name" value="DFP"/>
    <property type="match status" value="1"/>
</dbReference>
<comment type="catalytic activity">
    <reaction evidence="3 4">
        <text>N-[(R)-4-phosphopantothenoyl]-L-cysteine + H(+) = (R)-4'-phosphopantetheine + CO2</text>
        <dbReference type="Rhea" id="RHEA:16793"/>
        <dbReference type="ChEBI" id="CHEBI:15378"/>
        <dbReference type="ChEBI" id="CHEBI:16526"/>
        <dbReference type="ChEBI" id="CHEBI:59458"/>
        <dbReference type="ChEBI" id="CHEBI:61723"/>
        <dbReference type="EC" id="4.1.1.36"/>
    </reaction>
</comment>
<dbReference type="EC" id="4.1.1.36" evidence="3"/>
<dbReference type="GO" id="GO:0004632">
    <property type="term" value="F:phosphopantothenate--cysteine ligase activity"/>
    <property type="evidence" value="ECO:0007669"/>
    <property type="project" value="UniProtKB-UniRule"/>
</dbReference>
<feature type="domain" description="Flavoprotein" evidence="5">
    <location>
        <begin position="6"/>
        <end position="178"/>
    </location>
</feature>
<protein>
    <recommendedName>
        <fullName evidence="3">Coenzyme A biosynthesis bifunctional protein CoaBC</fullName>
    </recommendedName>
    <alternativeName>
        <fullName evidence="3">DNA/pantothenate metabolism flavoprotein</fullName>
    </alternativeName>
    <alternativeName>
        <fullName evidence="3">Phosphopantothenoylcysteine synthetase/decarboxylase</fullName>
        <shortName evidence="3">PPCS-PPCDC</shortName>
    </alternativeName>
    <domain>
        <recommendedName>
            <fullName evidence="3">Phosphopantothenoylcysteine decarboxylase</fullName>
            <shortName evidence="3">PPC decarboxylase</shortName>
            <shortName evidence="3">PPC-DC</shortName>
            <ecNumber evidence="3">4.1.1.36</ecNumber>
        </recommendedName>
        <alternativeName>
            <fullName evidence="3">CoaC</fullName>
        </alternativeName>
    </domain>
    <domain>
        <recommendedName>
            <fullName evidence="3">Phosphopantothenate--cysteine ligase</fullName>
            <ecNumber evidence="3">6.3.2.5</ecNumber>
        </recommendedName>
        <alternativeName>
            <fullName evidence="3">CoaB</fullName>
        </alternativeName>
        <alternativeName>
            <fullName evidence="3">Phosphopantothenoylcysteine synthetase</fullName>
            <shortName evidence="3">PPC synthetase</shortName>
            <shortName evidence="3">PPC-S</shortName>
        </alternativeName>
    </domain>
</protein>
<comment type="catalytic activity">
    <reaction evidence="3 4">
        <text>(R)-4'-phosphopantothenate + L-cysteine + CTP = N-[(R)-4-phosphopantothenoyl]-L-cysteine + CMP + diphosphate + H(+)</text>
        <dbReference type="Rhea" id="RHEA:19397"/>
        <dbReference type="ChEBI" id="CHEBI:10986"/>
        <dbReference type="ChEBI" id="CHEBI:15378"/>
        <dbReference type="ChEBI" id="CHEBI:33019"/>
        <dbReference type="ChEBI" id="CHEBI:35235"/>
        <dbReference type="ChEBI" id="CHEBI:37563"/>
        <dbReference type="ChEBI" id="CHEBI:59458"/>
        <dbReference type="ChEBI" id="CHEBI:60377"/>
        <dbReference type="EC" id="6.3.2.5"/>
    </reaction>
</comment>
<feature type="binding site" evidence="3">
    <location>
        <position position="353"/>
    </location>
    <ligand>
        <name>CTP</name>
        <dbReference type="ChEBI" id="CHEBI:37563"/>
    </ligand>
</feature>
<feature type="binding site" evidence="3">
    <location>
        <position position="301"/>
    </location>
    <ligand>
        <name>CTP</name>
        <dbReference type="ChEBI" id="CHEBI:37563"/>
    </ligand>
</feature>
<keyword evidence="3" id="KW-0479">Metal-binding</keyword>
<reference evidence="7 8" key="1">
    <citation type="journal article" date="2018" name="Syst. Appl. Microbiol.">
        <title>Characterization and high-quality draft genome sequence of Herbivorax saccincola A7, an anaerobic, alkaliphilic, thermophilic, cellulolytic, and xylanolytic bacterium.</title>
        <authorList>
            <person name="Aikawa S."/>
            <person name="Baramee S."/>
            <person name="Sermsathanaswadi J."/>
            <person name="Thianheng P."/>
            <person name="Tachaapaikoon C."/>
            <person name="Shikata A."/>
            <person name="Waeonukul R."/>
            <person name="Pason P."/>
            <person name="Ratanakhanokchai K."/>
            <person name="Kosugi A."/>
        </authorList>
    </citation>
    <scope>NUCLEOTIDE SEQUENCE [LARGE SCALE GENOMIC DNA]</scope>
    <source>
        <strain evidence="7 8">A7</strain>
    </source>
</reference>
<feature type="binding site" evidence="3">
    <location>
        <position position="291"/>
    </location>
    <ligand>
        <name>CTP</name>
        <dbReference type="ChEBI" id="CHEBI:37563"/>
    </ligand>
</feature>
<dbReference type="HAMAP" id="MF_02225">
    <property type="entry name" value="CoaBC"/>
    <property type="match status" value="1"/>
</dbReference>
<dbReference type="GO" id="GO:0004633">
    <property type="term" value="F:phosphopantothenoylcysteine decarboxylase activity"/>
    <property type="evidence" value="ECO:0007669"/>
    <property type="project" value="UniProtKB-UniRule"/>
</dbReference>
<comment type="function">
    <text evidence="4">Catalyzes two steps in the biosynthesis of coenzyme A. In the first step cysteine is conjugated to 4'-phosphopantothenate to form 4-phosphopantothenoylcysteine, in the latter compound is decarboxylated to form 4'-phosphopantotheine.</text>
</comment>
<feature type="domain" description="DNA/pantothenate metabolism flavoprotein C-terminal" evidence="6">
    <location>
        <begin position="198"/>
        <end position="406"/>
    </location>
</feature>
<comment type="pathway">
    <text evidence="3 4">Cofactor biosynthesis; coenzyme A biosynthesis; CoA from (R)-pantothenate: step 2/5.</text>
</comment>
<dbReference type="SUPFAM" id="SSF52507">
    <property type="entry name" value="Homo-oligomeric flavin-containing Cys decarboxylases, HFCD"/>
    <property type="match status" value="1"/>
</dbReference>
<dbReference type="GO" id="GO:0015941">
    <property type="term" value="P:pantothenate catabolic process"/>
    <property type="evidence" value="ECO:0007669"/>
    <property type="project" value="InterPro"/>
</dbReference>
<dbReference type="InterPro" id="IPR036551">
    <property type="entry name" value="Flavin_trans-like"/>
</dbReference>
<comment type="function">
    <text evidence="3">Catalyzes two sequential steps in the biosynthesis of coenzyme A. In the first step cysteine is conjugated to 4'-phosphopantothenate to form 4-phosphopantothenoylcysteine. In the second step the latter compound is decarboxylated to form 4'-phosphopantotheine.</text>
</comment>
<comment type="similarity">
    <text evidence="3 4">In the C-terminal section; belongs to the PPC synthetase family.</text>
</comment>
<dbReference type="RefSeq" id="WP_105368564.1">
    <property type="nucleotide sequence ID" value="NZ_NEMB01000003.1"/>
</dbReference>
<dbReference type="InterPro" id="IPR003382">
    <property type="entry name" value="Flavoprotein"/>
</dbReference>
<feature type="binding site" evidence="3">
    <location>
        <position position="349"/>
    </location>
    <ligand>
        <name>CTP</name>
        <dbReference type="ChEBI" id="CHEBI:37563"/>
    </ligand>
</feature>
<dbReference type="GO" id="GO:0071513">
    <property type="term" value="C:phosphopantothenoylcysteine decarboxylase complex"/>
    <property type="evidence" value="ECO:0007669"/>
    <property type="project" value="TreeGrafter"/>
</dbReference>
<accession>A0A2S8RE04</accession>
<comment type="cofactor">
    <cofactor evidence="3">
        <name>FMN</name>
        <dbReference type="ChEBI" id="CHEBI:58210"/>
    </cofactor>
    <text evidence="3">Binds 1 FMN per subunit.</text>
</comment>
<keyword evidence="3 4" id="KW-0436">Ligase</keyword>
<dbReference type="AlphaFoldDB" id="A0A2S8RE04"/>
<dbReference type="InterPro" id="IPR007085">
    <property type="entry name" value="DNA/pantothenate-metab_flavo_C"/>
</dbReference>
<keyword evidence="1 3" id="KW-0210">Decarboxylase</keyword>